<feature type="compositionally biased region" description="Basic and acidic residues" evidence="2">
    <location>
        <begin position="115"/>
        <end position="124"/>
    </location>
</feature>
<gene>
    <name evidence="3" type="ORF">DFP72DRAFT_867924</name>
</gene>
<comment type="caution">
    <text evidence="3">The sequence shown here is derived from an EMBL/GenBank/DDBJ whole genome shotgun (WGS) entry which is preliminary data.</text>
</comment>
<dbReference type="EMBL" id="JACGCI010000002">
    <property type="protein sequence ID" value="KAF6765481.1"/>
    <property type="molecule type" value="Genomic_DNA"/>
</dbReference>
<feature type="region of interest" description="Disordered" evidence="2">
    <location>
        <begin position="284"/>
        <end position="310"/>
    </location>
</feature>
<dbReference type="Proteomes" id="UP000521943">
    <property type="component" value="Unassembled WGS sequence"/>
</dbReference>
<reference evidence="3 4" key="1">
    <citation type="submission" date="2020-07" db="EMBL/GenBank/DDBJ databases">
        <title>Comparative genomics of pyrophilous fungi reveals a link between fire events and developmental genes.</title>
        <authorList>
            <consortium name="DOE Joint Genome Institute"/>
            <person name="Steindorff A.S."/>
            <person name="Carver A."/>
            <person name="Calhoun S."/>
            <person name="Stillman K."/>
            <person name="Liu H."/>
            <person name="Lipzen A."/>
            <person name="Pangilinan J."/>
            <person name="Labutti K."/>
            <person name="Bruns T.D."/>
            <person name="Grigoriev I.V."/>
        </authorList>
    </citation>
    <scope>NUCLEOTIDE SEQUENCE [LARGE SCALE GENOMIC DNA]</scope>
    <source>
        <strain evidence="3 4">CBS 144469</strain>
    </source>
</reference>
<keyword evidence="4" id="KW-1185">Reference proteome</keyword>
<feature type="region of interest" description="Disordered" evidence="2">
    <location>
        <begin position="349"/>
        <end position="374"/>
    </location>
</feature>
<sequence>MRKTTTTSGLYLQQPLKPLTFAAKRNRGEASSTTQPTYHSSDINSMVQELRKELETDINDVKRRYEEKLRRVLDYGRGVRNDEDIESFRAGVEDGRDREEVRSWSRENRIYRKEYSADSHHDKPSAVGDNTTPKASTGTGNPTSIILRPRAPCVREEPTASRRVSSHAEPFEEGDTDASGSEYCPSDDGELLPLDGVPSVSNRRTSELLVIAQRDWERMPVAAKCSQCKETGKDCYRGTIPPRSNLRERSSGRRPRVLVEIGEANYGRCRECVKRKRGCVLVGEGGNESPQPTNEPKRSSEIASMNKGMKKVRWASEEPRGYEIRLGSPRASTSKVNGWSEQDVPQWEVLSGSEGTPGSETTADIETDLEDMYL</sequence>
<evidence type="ECO:0000313" key="4">
    <source>
        <dbReference type="Proteomes" id="UP000521943"/>
    </source>
</evidence>
<feature type="coiled-coil region" evidence="1">
    <location>
        <begin position="44"/>
        <end position="71"/>
    </location>
</feature>
<feature type="compositionally biased region" description="Polar residues" evidence="2">
    <location>
        <begin position="353"/>
        <end position="362"/>
    </location>
</feature>
<dbReference type="AlphaFoldDB" id="A0A8H6IK82"/>
<protein>
    <submittedName>
        <fullName evidence="3">Uncharacterized protein</fullName>
    </submittedName>
</protein>
<proteinExistence type="predicted"/>
<name>A0A8H6IK82_9AGAR</name>
<evidence type="ECO:0000256" key="1">
    <source>
        <dbReference type="SAM" id="Coils"/>
    </source>
</evidence>
<feature type="compositionally biased region" description="Acidic residues" evidence="2">
    <location>
        <begin position="363"/>
        <end position="374"/>
    </location>
</feature>
<feature type="region of interest" description="Disordered" evidence="2">
    <location>
        <begin position="115"/>
        <end position="183"/>
    </location>
</feature>
<accession>A0A8H6IK82</accession>
<organism evidence="3 4">
    <name type="scientific">Ephemerocybe angulata</name>
    <dbReference type="NCBI Taxonomy" id="980116"/>
    <lineage>
        <taxon>Eukaryota</taxon>
        <taxon>Fungi</taxon>
        <taxon>Dikarya</taxon>
        <taxon>Basidiomycota</taxon>
        <taxon>Agaricomycotina</taxon>
        <taxon>Agaricomycetes</taxon>
        <taxon>Agaricomycetidae</taxon>
        <taxon>Agaricales</taxon>
        <taxon>Agaricineae</taxon>
        <taxon>Psathyrellaceae</taxon>
        <taxon>Ephemerocybe</taxon>
    </lineage>
</organism>
<evidence type="ECO:0000256" key="2">
    <source>
        <dbReference type="SAM" id="MobiDB-lite"/>
    </source>
</evidence>
<feature type="compositionally biased region" description="Polar residues" evidence="2">
    <location>
        <begin position="128"/>
        <end position="144"/>
    </location>
</feature>
<keyword evidence="1" id="KW-0175">Coiled coil</keyword>
<evidence type="ECO:0000313" key="3">
    <source>
        <dbReference type="EMBL" id="KAF6765481.1"/>
    </source>
</evidence>